<feature type="transmembrane region" description="Helical" evidence="8">
    <location>
        <begin position="477"/>
        <end position="497"/>
    </location>
</feature>
<dbReference type="InterPro" id="IPR000060">
    <property type="entry name" value="BCCT_transptr"/>
</dbReference>
<keyword evidence="7 8" id="KW-0472">Membrane</keyword>
<dbReference type="PANTHER" id="PTHR30047">
    <property type="entry name" value="HIGH-AFFINITY CHOLINE TRANSPORT PROTEIN-RELATED"/>
    <property type="match status" value="1"/>
</dbReference>
<gene>
    <name evidence="9" type="ORF">ALO_03211</name>
</gene>
<organism evidence="9 10">
    <name type="scientific">Acetonema longum DSM 6540</name>
    <dbReference type="NCBI Taxonomy" id="1009370"/>
    <lineage>
        <taxon>Bacteria</taxon>
        <taxon>Bacillati</taxon>
        <taxon>Bacillota</taxon>
        <taxon>Negativicutes</taxon>
        <taxon>Acetonemataceae</taxon>
        <taxon>Acetonema</taxon>
    </lineage>
</organism>
<feature type="transmembrane region" description="Helical" evidence="8">
    <location>
        <begin position="452"/>
        <end position="471"/>
    </location>
</feature>
<comment type="caution">
    <text evidence="9">The sequence shown here is derived from an EMBL/GenBank/DDBJ whole genome shotgun (WGS) entry which is preliminary data.</text>
</comment>
<feature type="transmembrane region" description="Helical" evidence="8">
    <location>
        <begin position="264"/>
        <end position="284"/>
    </location>
</feature>
<evidence type="ECO:0000256" key="3">
    <source>
        <dbReference type="ARBA" id="ARBA00022448"/>
    </source>
</evidence>
<evidence type="ECO:0000313" key="10">
    <source>
        <dbReference type="Proteomes" id="UP000003240"/>
    </source>
</evidence>
<feature type="transmembrane region" description="Helical" evidence="8">
    <location>
        <begin position="12"/>
        <end position="31"/>
    </location>
</feature>
<keyword evidence="3" id="KW-0813">Transport</keyword>
<feature type="transmembrane region" description="Helical" evidence="8">
    <location>
        <begin position="93"/>
        <end position="112"/>
    </location>
</feature>
<dbReference type="RefSeq" id="WP_004092759.1">
    <property type="nucleotide sequence ID" value="NZ_AFGF01000017.1"/>
</dbReference>
<protein>
    <submittedName>
        <fullName evidence="9">BCCT transporter</fullName>
    </submittedName>
</protein>
<dbReference type="GO" id="GO:0022857">
    <property type="term" value="F:transmembrane transporter activity"/>
    <property type="evidence" value="ECO:0007669"/>
    <property type="project" value="InterPro"/>
</dbReference>
<keyword evidence="4" id="KW-1003">Cell membrane</keyword>
<feature type="transmembrane region" description="Helical" evidence="8">
    <location>
        <begin position="231"/>
        <end position="252"/>
    </location>
</feature>
<evidence type="ECO:0000256" key="4">
    <source>
        <dbReference type="ARBA" id="ARBA00022475"/>
    </source>
</evidence>
<feature type="transmembrane region" description="Helical" evidence="8">
    <location>
        <begin position="408"/>
        <end position="432"/>
    </location>
</feature>
<comment type="similarity">
    <text evidence="2">Belongs to the BCCT transporter (TC 2.A.15) family.</text>
</comment>
<evidence type="ECO:0000256" key="6">
    <source>
        <dbReference type="ARBA" id="ARBA00022989"/>
    </source>
</evidence>
<dbReference type="Pfam" id="PF02028">
    <property type="entry name" value="BCCT"/>
    <property type="match status" value="1"/>
</dbReference>
<feature type="transmembrane region" description="Helical" evidence="8">
    <location>
        <begin position="148"/>
        <end position="166"/>
    </location>
</feature>
<dbReference type="EMBL" id="AFGF01000017">
    <property type="protein sequence ID" value="EGO65584.1"/>
    <property type="molecule type" value="Genomic_DNA"/>
</dbReference>
<feature type="transmembrane region" description="Helical" evidence="8">
    <location>
        <begin position="51"/>
        <end position="72"/>
    </location>
</feature>
<feature type="transmembrane region" description="Helical" evidence="8">
    <location>
        <begin position="318"/>
        <end position="337"/>
    </location>
</feature>
<keyword evidence="10" id="KW-1185">Reference proteome</keyword>
<feature type="transmembrane region" description="Helical" evidence="8">
    <location>
        <begin position="349"/>
        <end position="371"/>
    </location>
</feature>
<evidence type="ECO:0000256" key="8">
    <source>
        <dbReference type="SAM" id="Phobius"/>
    </source>
</evidence>
<keyword evidence="5 8" id="KW-0812">Transmembrane</keyword>
<sequence>MKQKELDQQMNLWAFGPAITVLAIFIGSGVFFQKELGAFLNSLLYGMADYFGWYINLLSLSCIFIVLAFVIYKYGDVKIGGEDAKPDFKTFNWLAMTISGSIGTGILFWAMGEPIFHYAMPPTGAGVEPFSRKAAIFAVSQAMWNWSFIQYSVYAMCAVAFALVTYNRKQCLSFGSLIECVFRRPIPWLTTAVHGLVICCLCGAVANSMGVGLLQVGAGIEKLFGIPQSKMIWLIIAVGIGVVFTISCVAGIGNGLKRLSTIKICIFSSVLVFVVVFGDTIFMSKLSTEAVGNMIDTWGTKTTTLNAMVPEDKWSADWIIQYWASFFVYAPVIGMFLSRLAKGRTVRQFVLVSVVVPSIFCMMWIGIFGSMTLSLQTKGVLNIWEAVNTYGMQTAIFQILSTMPLGSLLIAAFIVSTCISFCCLADPMAAVLSTLSVRRLQIDDEAPKKIKILMGIIITTVSYLLVASGGVNSIKGVFVLIGLPISFLMILCFFAAFKLCSECLTMENHGVVDDSDADCDCAPPTATVCTPECYQATRD</sequence>
<name>F7NF23_9FIRM</name>
<dbReference type="Proteomes" id="UP000003240">
    <property type="component" value="Unassembled WGS sequence"/>
</dbReference>
<evidence type="ECO:0000313" key="9">
    <source>
        <dbReference type="EMBL" id="EGO65584.1"/>
    </source>
</evidence>
<dbReference type="GO" id="GO:0005886">
    <property type="term" value="C:plasma membrane"/>
    <property type="evidence" value="ECO:0007669"/>
    <property type="project" value="UniProtKB-SubCell"/>
</dbReference>
<dbReference type="PANTHER" id="PTHR30047:SF7">
    <property type="entry name" value="HIGH-AFFINITY CHOLINE TRANSPORT PROTEIN"/>
    <property type="match status" value="1"/>
</dbReference>
<dbReference type="AlphaFoldDB" id="F7NF23"/>
<evidence type="ECO:0000256" key="2">
    <source>
        <dbReference type="ARBA" id="ARBA00005658"/>
    </source>
</evidence>
<proteinExistence type="inferred from homology"/>
<feature type="transmembrane region" description="Helical" evidence="8">
    <location>
        <begin position="186"/>
        <end position="211"/>
    </location>
</feature>
<evidence type="ECO:0000256" key="5">
    <source>
        <dbReference type="ARBA" id="ARBA00022692"/>
    </source>
</evidence>
<accession>F7NF23</accession>
<dbReference type="eggNOG" id="COG1292">
    <property type="taxonomic scope" value="Bacteria"/>
</dbReference>
<evidence type="ECO:0000256" key="7">
    <source>
        <dbReference type="ARBA" id="ARBA00023136"/>
    </source>
</evidence>
<keyword evidence="6 8" id="KW-1133">Transmembrane helix</keyword>
<comment type="subcellular location">
    <subcellularLocation>
        <location evidence="1">Cell membrane</location>
        <topology evidence="1">Multi-pass membrane protein</topology>
    </subcellularLocation>
</comment>
<reference evidence="9 10" key="1">
    <citation type="journal article" date="2011" name="EMBO J.">
        <title>Structural diversity of bacterial flagellar motors.</title>
        <authorList>
            <person name="Chen S."/>
            <person name="Beeby M."/>
            <person name="Murphy G.E."/>
            <person name="Leadbetter J.R."/>
            <person name="Hendrixson D.R."/>
            <person name="Briegel A."/>
            <person name="Li Z."/>
            <person name="Shi J."/>
            <person name="Tocheva E.I."/>
            <person name="Muller A."/>
            <person name="Dobro M.J."/>
            <person name="Jensen G.J."/>
        </authorList>
    </citation>
    <scope>NUCLEOTIDE SEQUENCE [LARGE SCALE GENOMIC DNA]</scope>
    <source>
        <strain evidence="9 10">DSM 6540</strain>
    </source>
</reference>
<evidence type="ECO:0000256" key="1">
    <source>
        <dbReference type="ARBA" id="ARBA00004651"/>
    </source>
</evidence>
<dbReference type="STRING" id="1009370.ALO_03211"/>